<reference evidence="3" key="1">
    <citation type="submission" date="2020-11" db="EMBL/GenBank/DDBJ databases">
        <authorList>
            <person name="Tran Van P."/>
        </authorList>
    </citation>
    <scope>NUCLEOTIDE SEQUENCE</scope>
</reference>
<dbReference type="GO" id="GO:0005769">
    <property type="term" value="C:early endosome"/>
    <property type="evidence" value="ECO:0007669"/>
    <property type="project" value="TreeGrafter"/>
</dbReference>
<dbReference type="GO" id="GO:0016020">
    <property type="term" value="C:membrane"/>
    <property type="evidence" value="ECO:0007669"/>
    <property type="project" value="TreeGrafter"/>
</dbReference>
<evidence type="ECO:0000313" key="5">
    <source>
        <dbReference type="Proteomes" id="UP000728032"/>
    </source>
</evidence>
<dbReference type="InterPro" id="IPR040024">
    <property type="entry name" value="PPP1R21"/>
</dbReference>
<dbReference type="PANTHER" id="PTHR21448:SF0">
    <property type="entry name" value="PROTEIN PHOSPHATASE 1 REGULATORY SUBUNIT 21"/>
    <property type="match status" value="1"/>
</dbReference>
<dbReference type="AlphaFoldDB" id="A0A7R9M8K1"/>
<name>A0A7R9M8K1_9ACAR</name>
<proteinExistence type="predicted"/>
<dbReference type="EMBL" id="CAJPVJ010007787">
    <property type="protein sequence ID" value="CAG2171491.1"/>
    <property type="molecule type" value="Genomic_DNA"/>
</dbReference>
<organism evidence="3">
    <name type="scientific">Oppiella nova</name>
    <dbReference type="NCBI Taxonomy" id="334625"/>
    <lineage>
        <taxon>Eukaryota</taxon>
        <taxon>Metazoa</taxon>
        <taxon>Ecdysozoa</taxon>
        <taxon>Arthropoda</taxon>
        <taxon>Chelicerata</taxon>
        <taxon>Arachnida</taxon>
        <taxon>Acari</taxon>
        <taxon>Acariformes</taxon>
        <taxon>Sarcoptiformes</taxon>
        <taxon>Oribatida</taxon>
        <taxon>Brachypylina</taxon>
        <taxon>Oppioidea</taxon>
        <taxon>Oppiidae</taxon>
        <taxon>Oppiella</taxon>
    </lineage>
</organism>
<dbReference type="PANTHER" id="PTHR21448">
    <property type="entry name" value="SMOOTH MUSCLE MYOSIN HEAVY CHAIN-RELATED"/>
    <property type="match status" value="1"/>
</dbReference>
<accession>A0A7R9M8K1</accession>
<feature type="region of interest" description="Disordered" evidence="1">
    <location>
        <begin position="47"/>
        <end position="71"/>
    </location>
</feature>
<sequence>MANREREVRELREELATNVSNYEQQLSLMSEHLANMNDKLTAQTDEIDSLKHHNHYQRADSTGKGKKVKNK</sequence>
<dbReference type="EMBL" id="CAJPVJ010028442">
    <property type="protein sequence ID" value="CAG2179726.1"/>
    <property type="molecule type" value="Genomic_DNA"/>
</dbReference>
<evidence type="ECO:0000313" key="4">
    <source>
        <dbReference type="EMBL" id="CAD7662590.1"/>
    </source>
</evidence>
<dbReference type="OrthoDB" id="6414276at2759"/>
<evidence type="ECO:0000313" key="3">
    <source>
        <dbReference type="EMBL" id="CAD7654304.1"/>
    </source>
</evidence>
<protein>
    <recommendedName>
        <fullName evidence="2">Protein phosphatase 1 regulatory subunit 21 C-terminal domain-containing protein</fullName>
    </recommendedName>
</protein>
<evidence type="ECO:0000256" key="1">
    <source>
        <dbReference type="SAM" id="MobiDB-lite"/>
    </source>
</evidence>
<gene>
    <name evidence="3" type="ORF">ONB1V03_LOCUS10951</name>
    <name evidence="4" type="ORF">ONB1V03_LOCUS19150</name>
</gene>
<dbReference type="InterPro" id="IPR049372">
    <property type="entry name" value="PPP1R21_C"/>
</dbReference>
<dbReference type="Proteomes" id="UP000728032">
    <property type="component" value="Unassembled WGS sequence"/>
</dbReference>
<dbReference type="Pfam" id="PF21636">
    <property type="entry name" value="PPP1R21_C"/>
    <property type="match status" value="1"/>
</dbReference>
<dbReference type="EMBL" id="OC943267">
    <property type="protein sequence ID" value="CAD7662590.1"/>
    <property type="molecule type" value="Genomic_DNA"/>
</dbReference>
<feature type="domain" description="Protein phosphatase 1 regulatory subunit 21 C-terminal" evidence="2">
    <location>
        <begin position="6"/>
        <end position="52"/>
    </location>
</feature>
<keyword evidence="5" id="KW-1185">Reference proteome</keyword>
<evidence type="ECO:0000259" key="2">
    <source>
        <dbReference type="Pfam" id="PF21636"/>
    </source>
</evidence>
<dbReference type="EMBL" id="OC922612">
    <property type="protein sequence ID" value="CAD7654304.1"/>
    <property type="molecule type" value="Genomic_DNA"/>
</dbReference>